<keyword evidence="2" id="KW-1185">Reference proteome</keyword>
<proteinExistence type="predicted"/>
<protein>
    <submittedName>
        <fullName evidence="1">Uncharacterized protein</fullName>
    </submittedName>
</protein>
<sequence length="111" mass="12999">MEENTIENERTNVSVVFARIPRRVLEMIANRWTHYFKTKDIKKLRGAARAQVAARSKHQKSEDDKIPAVHELARACLCVFKQEKTILEVLTLQRSWTLRRLDYRAHAPSVN</sequence>
<comment type="caution">
    <text evidence="1">The sequence shown here is derived from an EMBL/GenBank/DDBJ whole genome shotgun (WGS) entry which is preliminary data.</text>
</comment>
<gene>
    <name evidence="1" type="ORF">PsorP6_005012</name>
</gene>
<dbReference type="EMBL" id="CM047583">
    <property type="protein sequence ID" value="KAI9912772.1"/>
    <property type="molecule type" value="Genomic_DNA"/>
</dbReference>
<name>A0ACC0W1Y9_9STRA</name>
<reference evidence="1 2" key="1">
    <citation type="journal article" date="2022" name="bioRxiv">
        <title>The genome of the oomycete Peronosclerospora sorghi, a cosmopolitan pathogen of maize and sorghum, is inflated with dispersed pseudogenes.</title>
        <authorList>
            <person name="Fletcher K."/>
            <person name="Martin F."/>
            <person name="Isakeit T."/>
            <person name="Cavanaugh K."/>
            <person name="Magill C."/>
            <person name="Michelmore R."/>
        </authorList>
    </citation>
    <scope>NUCLEOTIDE SEQUENCE [LARGE SCALE GENOMIC DNA]</scope>
    <source>
        <strain evidence="1">P6</strain>
    </source>
</reference>
<evidence type="ECO:0000313" key="2">
    <source>
        <dbReference type="Proteomes" id="UP001163321"/>
    </source>
</evidence>
<evidence type="ECO:0000313" key="1">
    <source>
        <dbReference type="EMBL" id="KAI9912772.1"/>
    </source>
</evidence>
<accession>A0ACC0W1Y9</accession>
<dbReference type="Proteomes" id="UP001163321">
    <property type="component" value="Chromosome 4"/>
</dbReference>
<organism evidence="1 2">
    <name type="scientific">Peronosclerospora sorghi</name>
    <dbReference type="NCBI Taxonomy" id="230839"/>
    <lineage>
        <taxon>Eukaryota</taxon>
        <taxon>Sar</taxon>
        <taxon>Stramenopiles</taxon>
        <taxon>Oomycota</taxon>
        <taxon>Peronosporomycetes</taxon>
        <taxon>Peronosporales</taxon>
        <taxon>Peronosporaceae</taxon>
        <taxon>Peronosclerospora</taxon>
    </lineage>
</organism>